<keyword evidence="1" id="KW-0479">Metal-binding</keyword>
<organism evidence="6">
    <name type="scientific">Emiliania huxleyi</name>
    <name type="common">Coccolithophore</name>
    <name type="synonym">Pontosphaera huxleyi</name>
    <dbReference type="NCBI Taxonomy" id="2903"/>
    <lineage>
        <taxon>Eukaryota</taxon>
        <taxon>Haptista</taxon>
        <taxon>Haptophyta</taxon>
        <taxon>Prymnesiophyceae</taxon>
        <taxon>Isochrysidales</taxon>
        <taxon>Noelaerhabdaceae</taxon>
        <taxon>Emiliania</taxon>
    </lineage>
</organism>
<name>A0A7S3WGM6_EMIHU</name>
<evidence type="ECO:0000313" key="6">
    <source>
        <dbReference type="EMBL" id="CAE0554311.1"/>
    </source>
</evidence>
<feature type="compositionally biased region" description="Basic residues" evidence="4">
    <location>
        <begin position="142"/>
        <end position="151"/>
    </location>
</feature>
<dbReference type="EMBL" id="HBIR01026666">
    <property type="protein sequence ID" value="CAE0554311.1"/>
    <property type="molecule type" value="Transcribed_RNA"/>
</dbReference>
<dbReference type="Gene3D" id="3.30.40.10">
    <property type="entry name" value="Zinc/RING finger domain, C3HC4 (zinc finger)"/>
    <property type="match status" value="1"/>
</dbReference>
<keyword evidence="3" id="KW-0862">Zinc</keyword>
<dbReference type="InterPro" id="IPR001965">
    <property type="entry name" value="Znf_PHD"/>
</dbReference>
<dbReference type="GO" id="GO:0008270">
    <property type="term" value="F:zinc ion binding"/>
    <property type="evidence" value="ECO:0007669"/>
    <property type="project" value="UniProtKB-KW"/>
</dbReference>
<reference evidence="6" key="1">
    <citation type="submission" date="2021-01" db="EMBL/GenBank/DDBJ databases">
        <authorList>
            <person name="Corre E."/>
            <person name="Pelletier E."/>
            <person name="Niang G."/>
            <person name="Scheremetjew M."/>
            <person name="Finn R."/>
            <person name="Kale V."/>
            <person name="Holt S."/>
            <person name="Cochrane G."/>
            <person name="Meng A."/>
            <person name="Brown T."/>
            <person name="Cohen L."/>
        </authorList>
    </citation>
    <scope>NUCLEOTIDE SEQUENCE</scope>
    <source>
        <strain evidence="6">379</strain>
    </source>
</reference>
<dbReference type="SMART" id="SM00249">
    <property type="entry name" value="PHD"/>
    <property type="match status" value="1"/>
</dbReference>
<feature type="compositionally biased region" description="Low complexity" evidence="4">
    <location>
        <begin position="79"/>
        <end position="90"/>
    </location>
</feature>
<feature type="region of interest" description="Disordered" evidence="4">
    <location>
        <begin position="50"/>
        <end position="121"/>
    </location>
</feature>
<feature type="domain" description="C2H2-type" evidence="5">
    <location>
        <begin position="2"/>
        <end position="25"/>
    </location>
</feature>
<accession>A0A7S3WGM6</accession>
<dbReference type="SUPFAM" id="SSF57903">
    <property type="entry name" value="FYVE/PHD zinc finger"/>
    <property type="match status" value="1"/>
</dbReference>
<keyword evidence="2" id="KW-0863">Zinc-finger</keyword>
<feature type="region of interest" description="Disordered" evidence="4">
    <location>
        <begin position="137"/>
        <end position="181"/>
    </location>
</feature>
<feature type="compositionally biased region" description="Pro residues" evidence="4">
    <location>
        <begin position="470"/>
        <end position="483"/>
    </location>
</feature>
<gene>
    <name evidence="6" type="ORF">EHUX00137_LOCUS20561</name>
</gene>
<dbReference type="InterPro" id="IPR013087">
    <property type="entry name" value="Znf_C2H2_type"/>
</dbReference>
<dbReference type="AlphaFoldDB" id="A0A7S3WGM6"/>
<sequence>MCRFPGCHKIFALSDGCRKHARKMHPEWLKEQDRQTKPCFQLERAWRDGAAAHSRAGRAGGGSLPQSMLVNPPQPQPGSPAAASGKQQAAGGRGDGRGPSNGKARLQAQPSAPAAASAAAPFDGSNGAGALAASSMADSAVARHHQQRKRPAPADADANVEASSDAAPAPPPYSRSVGETAAPEVRWSKERCAYDAVLPHGASWSMRQIEWFVGTWWRHLANASVATFDHSLTHFSEWASDAQGLDCLLAWLPQTTHGHEDLVTLQILELLEYAELRKLPALERLCDLVRGLEHHADRQVAETAERVTKELMEVIDPTLAPPRPAGATGSRKKARADEDGGPPVRGRGGWPKSTATGSRKVAKSQLARRGNVGRSADRSGYAAIDDGYRSPEDAELDDPQMGCFCGTDRHLPTSKLPFAGVWVQCELCERWCHGECAGMTQEEADAADYFHCALCSDNEPAAAPPRQRAAPPPPPAPKAPPPNGGVYLDNVDAKLWQGAAAEGWQTSRRWDEASSEHVIAFHHPPTGKSFSSRAEAVLHAAIQHQRAGR</sequence>
<evidence type="ECO:0000256" key="4">
    <source>
        <dbReference type="SAM" id="MobiDB-lite"/>
    </source>
</evidence>
<proteinExistence type="predicted"/>
<dbReference type="InterPro" id="IPR011011">
    <property type="entry name" value="Znf_FYVE_PHD"/>
</dbReference>
<feature type="region of interest" description="Disordered" evidence="4">
    <location>
        <begin position="315"/>
        <end position="397"/>
    </location>
</feature>
<evidence type="ECO:0000256" key="2">
    <source>
        <dbReference type="ARBA" id="ARBA00022771"/>
    </source>
</evidence>
<dbReference type="InterPro" id="IPR013083">
    <property type="entry name" value="Znf_RING/FYVE/PHD"/>
</dbReference>
<evidence type="ECO:0000256" key="1">
    <source>
        <dbReference type="ARBA" id="ARBA00022723"/>
    </source>
</evidence>
<evidence type="ECO:0000256" key="3">
    <source>
        <dbReference type="ARBA" id="ARBA00022833"/>
    </source>
</evidence>
<feature type="region of interest" description="Disordered" evidence="4">
    <location>
        <begin position="461"/>
        <end position="486"/>
    </location>
</feature>
<protein>
    <recommendedName>
        <fullName evidence="5">C2H2-type domain-containing protein</fullName>
    </recommendedName>
</protein>
<evidence type="ECO:0000259" key="5">
    <source>
        <dbReference type="PROSITE" id="PS00028"/>
    </source>
</evidence>
<dbReference type="PROSITE" id="PS00028">
    <property type="entry name" value="ZINC_FINGER_C2H2_1"/>
    <property type="match status" value="1"/>
</dbReference>
<feature type="compositionally biased region" description="Low complexity" evidence="4">
    <location>
        <begin position="107"/>
        <end position="121"/>
    </location>
</feature>